<organism evidence="4 5">
    <name type="scientific">Aquicella lusitana</name>
    <dbReference type="NCBI Taxonomy" id="254246"/>
    <lineage>
        <taxon>Bacteria</taxon>
        <taxon>Pseudomonadati</taxon>
        <taxon>Pseudomonadota</taxon>
        <taxon>Gammaproteobacteria</taxon>
        <taxon>Legionellales</taxon>
        <taxon>Coxiellaceae</taxon>
        <taxon>Aquicella</taxon>
    </lineage>
</organism>
<evidence type="ECO:0000256" key="1">
    <source>
        <dbReference type="PROSITE-ProRule" id="PRU00285"/>
    </source>
</evidence>
<comment type="caution">
    <text evidence="4">The sequence shown here is derived from an EMBL/GenBank/DDBJ whole genome shotgun (WGS) entry which is preliminary data.</text>
</comment>
<dbReference type="RefSeq" id="WP_114835424.1">
    <property type="nucleotide sequence ID" value="NZ_LR699117.1"/>
</dbReference>
<dbReference type="EMBL" id="QQAX01000038">
    <property type="protein sequence ID" value="RDI37563.1"/>
    <property type="molecule type" value="Genomic_DNA"/>
</dbReference>
<evidence type="ECO:0000313" key="4">
    <source>
        <dbReference type="EMBL" id="RDI37563.1"/>
    </source>
</evidence>
<evidence type="ECO:0000313" key="5">
    <source>
        <dbReference type="Proteomes" id="UP000254720"/>
    </source>
</evidence>
<sequence length="148" mass="17042">MNYIARYEPASLVNEVNKIIEHAFRPLANSDTSNIETSQWIPAVDIREEKNQFIILADLPGVDKSDVNISMENNILTIKGHRFDQNKDEKHNYFRAERVKGNFYRRFTLPDTVDGSKIEAKIQKGVLEIAIPKKESAQPRLIKIQCDD</sequence>
<reference evidence="4 5" key="1">
    <citation type="submission" date="2018-07" db="EMBL/GenBank/DDBJ databases">
        <title>Genomic Encyclopedia of Type Strains, Phase IV (KMG-IV): sequencing the most valuable type-strain genomes for metagenomic binning, comparative biology and taxonomic classification.</title>
        <authorList>
            <person name="Goeker M."/>
        </authorList>
    </citation>
    <scope>NUCLEOTIDE SEQUENCE [LARGE SCALE GENOMIC DNA]</scope>
    <source>
        <strain evidence="4 5">DSM 16500</strain>
    </source>
</reference>
<keyword evidence="5" id="KW-1185">Reference proteome</keyword>
<proteinExistence type="inferred from homology"/>
<accession>A0A370G6A1</accession>
<gene>
    <name evidence="4" type="ORF">C8D86_1383</name>
</gene>
<dbReference type="Proteomes" id="UP000254720">
    <property type="component" value="Unassembled WGS sequence"/>
</dbReference>
<dbReference type="AlphaFoldDB" id="A0A370G6A1"/>
<dbReference type="InterPro" id="IPR002068">
    <property type="entry name" value="A-crystallin/Hsp20_dom"/>
</dbReference>
<protein>
    <submittedName>
        <fullName evidence="4">Heat shock protein Hsp20</fullName>
    </submittedName>
</protein>
<dbReference type="InterPro" id="IPR008978">
    <property type="entry name" value="HSP20-like_chaperone"/>
</dbReference>
<dbReference type="OrthoDB" id="9792695at2"/>
<dbReference type="Pfam" id="PF00011">
    <property type="entry name" value="HSP20"/>
    <property type="match status" value="1"/>
</dbReference>
<dbReference type="PROSITE" id="PS01031">
    <property type="entry name" value="SHSP"/>
    <property type="match status" value="1"/>
</dbReference>
<dbReference type="PANTHER" id="PTHR11527">
    <property type="entry name" value="HEAT-SHOCK PROTEIN 20 FAMILY MEMBER"/>
    <property type="match status" value="1"/>
</dbReference>
<keyword evidence="4" id="KW-0346">Stress response</keyword>
<dbReference type="CDD" id="cd06464">
    <property type="entry name" value="ACD_sHsps-like"/>
    <property type="match status" value="1"/>
</dbReference>
<dbReference type="InterPro" id="IPR031107">
    <property type="entry name" value="Small_HSP"/>
</dbReference>
<dbReference type="SUPFAM" id="SSF49764">
    <property type="entry name" value="HSP20-like chaperones"/>
    <property type="match status" value="1"/>
</dbReference>
<evidence type="ECO:0000259" key="3">
    <source>
        <dbReference type="PROSITE" id="PS01031"/>
    </source>
</evidence>
<feature type="domain" description="SHSP" evidence="3">
    <location>
        <begin position="35"/>
        <end position="147"/>
    </location>
</feature>
<dbReference type="Gene3D" id="2.60.40.790">
    <property type="match status" value="1"/>
</dbReference>
<evidence type="ECO:0000256" key="2">
    <source>
        <dbReference type="RuleBase" id="RU003616"/>
    </source>
</evidence>
<name>A0A370G6A1_9COXI</name>
<comment type="similarity">
    <text evidence="1 2">Belongs to the small heat shock protein (HSP20) family.</text>
</comment>